<accession>A0A928Y7G0</accession>
<dbReference type="Proteomes" id="UP000710385">
    <property type="component" value="Unassembled WGS sequence"/>
</dbReference>
<dbReference type="Pfam" id="PF11657">
    <property type="entry name" value="Activator-TraM"/>
    <property type="match status" value="1"/>
</dbReference>
<name>A0A928Y7G0_UNCKA</name>
<dbReference type="EMBL" id="JABTTY010000004">
    <property type="protein sequence ID" value="MBE7526091.1"/>
    <property type="molecule type" value="Genomic_DNA"/>
</dbReference>
<evidence type="ECO:0000256" key="1">
    <source>
        <dbReference type="SAM" id="Phobius"/>
    </source>
</evidence>
<organism evidence="2 3">
    <name type="scientific">candidate division WWE3 bacterium</name>
    <dbReference type="NCBI Taxonomy" id="2053526"/>
    <lineage>
        <taxon>Bacteria</taxon>
        <taxon>Katanobacteria</taxon>
    </lineage>
</organism>
<dbReference type="InterPro" id="IPR028140">
    <property type="entry name" value="TraM"/>
</dbReference>
<evidence type="ECO:0000313" key="3">
    <source>
        <dbReference type="Proteomes" id="UP000710385"/>
    </source>
</evidence>
<reference evidence="2" key="1">
    <citation type="submission" date="2020-05" db="EMBL/GenBank/DDBJ databases">
        <title>High-Quality Genomes of Partial-Nitritation/Anammox System by Hierarchical Clustering Based Hybrid Assembly.</title>
        <authorList>
            <person name="Liu L."/>
            <person name="Wang Y."/>
            <person name="Che Y."/>
            <person name="Chen Y."/>
            <person name="Xia Y."/>
            <person name="Luo R."/>
            <person name="Cheng S.H."/>
            <person name="Zheng C."/>
            <person name="Zhang T."/>
        </authorList>
    </citation>
    <scope>NUCLEOTIDE SEQUENCE</scope>
    <source>
        <strain evidence="2">H1_PAT1</strain>
    </source>
</reference>
<comment type="caution">
    <text evidence="2">The sequence shown here is derived from an EMBL/GenBank/DDBJ whole genome shotgun (WGS) entry which is preliminary data.</text>
</comment>
<keyword evidence="1" id="KW-0812">Transmembrane</keyword>
<gene>
    <name evidence="2" type="ORF">HS096_07530</name>
</gene>
<keyword evidence="1" id="KW-1133">Transmembrane helix</keyword>
<proteinExistence type="predicted"/>
<evidence type="ECO:0000313" key="2">
    <source>
        <dbReference type="EMBL" id="MBE7526091.1"/>
    </source>
</evidence>
<protein>
    <submittedName>
        <fullName evidence="2">Conjugal transfer protein TraM</fullName>
    </submittedName>
</protein>
<sequence>MIDFEEIRKQIAIKHNVLLDKDDPILITITINEIVLSRYLDLVTERYSDASRDLTIALLHQQEESKRIAEKIITEASDYVSNQVRQSVEESILEAGKNLKQQLLGNNIANNNYYAQKAEKKATLATIMAVVSTVVAVVTLVVVALN</sequence>
<dbReference type="AlphaFoldDB" id="A0A928Y7G0"/>
<feature type="transmembrane region" description="Helical" evidence="1">
    <location>
        <begin position="122"/>
        <end position="145"/>
    </location>
</feature>
<keyword evidence="1" id="KW-0472">Membrane</keyword>
<dbReference type="GO" id="GO:0009372">
    <property type="term" value="P:quorum sensing"/>
    <property type="evidence" value="ECO:0007669"/>
    <property type="project" value="InterPro"/>
</dbReference>